<dbReference type="Gene3D" id="1.10.357.10">
    <property type="entry name" value="Tetracycline Repressor, domain 2"/>
    <property type="match status" value="1"/>
</dbReference>
<proteinExistence type="predicted"/>
<dbReference type="InterPro" id="IPR001647">
    <property type="entry name" value="HTH_TetR"/>
</dbReference>
<feature type="DNA-binding region" description="H-T-H motif" evidence="4">
    <location>
        <begin position="46"/>
        <end position="65"/>
    </location>
</feature>
<gene>
    <name evidence="7" type="ORF">IAG42_04815</name>
</gene>
<evidence type="ECO:0000313" key="7">
    <source>
        <dbReference type="EMBL" id="QNS03011.1"/>
    </source>
</evidence>
<dbReference type="GO" id="GO:0003700">
    <property type="term" value="F:DNA-binding transcription factor activity"/>
    <property type="evidence" value="ECO:0007669"/>
    <property type="project" value="TreeGrafter"/>
</dbReference>
<accession>A0A7H1B2Q6</accession>
<feature type="domain" description="HTH tetR-type" evidence="6">
    <location>
        <begin position="23"/>
        <end position="83"/>
    </location>
</feature>
<dbReference type="PANTHER" id="PTHR30055:SF151">
    <property type="entry name" value="TRANSCRIPTIONAL REGULATORY PROTEIN"/>
    <property type="match status" value="1"/>
</dbReference>
<organism evidence="7 8">
    <name type="scientific">Streptomyces xanthii</name>
    <dbReference type="NCBI Taxonomy" id="2768069"/>
    <lineage>
        <taxon>Bacteria</taxon>
        <taxon>Bacillati</taxon>
        <taxon>Actinomycetota</taxon>
        <taxon>Actinomycetes</taxon>
        <taxon>Kitasatosporales</taxon>
        <taxon>Streptomycetaceae</taxon>
        <taxon>Streptomyces</taxon>
    </lineage>
</organism>
<dbReference type="GO" id="GO:0045892">
    <property type="term" value="P:negative regulation of DNA-templated transcription"/>
    <property type="evidence" value="ECO:0007669"/>
    <property type="project" value="InterPro"/>
</dbReference>
<evidence type="ECO:0000256" key="1">
    <source>
        <dbReference type="ARBA" id="ARBA00023015"/>
    </source>
</evidence>
<dbReference type="PROSITE" id="PS50977">
    <property type="entry name" value="HTH_TETR_2"/>
    <property type="match status" value="1"/>
</dbReference>
<dbReference type="InterPro" id="IPR009057">
    <property type="entry name" value="Homeodomain-like_sf"/>
</dbReference>
<dbReference type="KEGG" id="sxn:IAG42_04815"/>
<evidence type="ECO:0000259" key="6">
    <source>
        <dbReference type="PROSITE" id="PS50977"/>
    </source>
</evidence>
<feature type="compositionally biased region" description="Low complexity" evidence="5">
    <location>
        <begin position="1"/>
        <end position="12"/>
    </location>
</feature>
<dbReference type="InterPro" id="IPR050109">
    <property type="entry name" value="HTH-type_TetR-like_transc_reg"/>
</dbReference>
<evidence type="ECO:0000256" key="4">
    <source>
        <dbReference type="PROSITE-ProRule" id="PRU00335"/>
    </source>
</evidence>
<name>A0A7H1B2Q6_9ACTN</name>
<dbReference type="InterPro" id="IPR036271">
    <property type="entry name" value="Tet_transcr_reg_TetR-rel_C_sf"/>
</dbReference>
<dbReference type="AlphaFoldDB" id="A0A7H1B2Q6"/>
<dbReference type="PANTHER" id="PTHR30055">
    <property type="entry name" value="HTH-TYPE TRANSCRIPTIONAL REGULATOR RUTR"/>
    <property type="match status" value="1"/>
</dbReference>
<dbReference type="Proteomes" id="UP000516428">
    <property type="component" value="Chromosome"/>
</dbReference>
<evidence type="ECO:0000256" key="2">
    <source>
        <dbReference type="ARBA" id="ARBA00023125"/>
    </source>
</evidence>
<feature type="region of interest" description="Disordered" evidence="5">
    <location>
        <begin position="1"/>
        <end position="24"/>
    </location>
</feature>
<keyword evidence="2 4" id="KW-0238">DNA-binding</keyword>
<dbReference type="SUPFAM" id="SSF48498">
    <property type="entry name" value="Tetracyclin repressor-like, C-terminal domain"/>
    <property type="match status" value="1"/>
</dbReference>
<keyword evidence="1" id="KW-0805">Transcription regulation</keyword>
<dbReference type="GO" id="GO:0000976">
    <property type="term" value="F:transcription cis-regulatory region binding"/>
    <property type="evidence" value="ECO:0007669"/>
    <property type="project" value="TreeGrafter"/>
</dbReference>
<keyword evidence="8" id="KW-1185">Reference proteome</keyword>
<protein>
    <submittedName>
        <fullName evidence="7">TetR/AcrR family transcriptional regulator</fullName>
    </submittedName>
</protein>
<reference evidence="7 8" key="1">
    <citation type="submission" date="2020-09" db="EMBL/GenBank/DDBJ databases">
        <title>A novel species.</title>
        <authorList>
            <person name="Gao J."/>
        </authorList>
    </citation>
    <scope>NUCLEOTIDE SEQUENCE [LARGE SCALE GENOMIC DNA]</scope>
    <source>
        <strain evidence="7 8">CRXT-Y-14</strain>
    </source>
</reference>
<dbReference type="RefSeq" id="WP_188335766.1">
    <property type="nucleotide sequence ID" value="NZ_CP061281.1"/>
</dbReference>
<dbReference type="EMBL" id="CP061281">
    <property type="protein sequence ID" value="QNS03011.1"/>
    <property type="molecule type" value="Genomic_DNA"/>
</dbReference>
<sequence length="234" mass="25342">MTQPGTPEGTGPRARRGRPPSTSLNQQVVLDAALALVEREGPDALTLRRLGADLGANHTAVLRHFSGKDEILRGLAERLIEEALEGFAPAGTWRATLESLARRVRAACRAHPQVAVLVASRVSRRTAEFRGADVVIGALRQAGFDDREAARYYRSLVQTALAVSSYEAAFAALDSGAREGDRLAWRREYLAVPPATYPHLAAAAPYLAEADEDDQFETTLSLLLDAVELRASRT</sequence>
<keyword evidence="3" id="KW-0804">Transcription</keyword>
<dbReference type="Gene3D" id="1.10.10.60">
    <property type="entry name" value="Homeodomain-like"/>
    <property type="match status" value="1"/>
</dbReference>
<evidence type="ECO:0000256" key="3">
    <source>
        <dbReference type="ARBA" id="ARBA00023163"/>
    </source>
</evidence>
<dbReference type="SUPFAM" id="SSF46689">
    <property type="entry name" value="Homeodomain-like"/>
    <property type="match status" value="1"/>
</dbReference>
<dbReference type="Pfam" id="PF02909">
    <property type="entry name" value="TetR_C_1"/>
    <property type="match status" value="1"/>
</dbReference>
<evidence type="ECO:0000313" key="8">
    <source>
        <dbReference type="Proteomes" id="UP000516428"/>
    </source>
</evidence>
<dbReference type="InterPro" id="IPR004111">
    <property type="entry name" value="Repressor_TetR_C"/>
</dbReference>
<evidence type="ECO:0000256" key="5">
    <source>
        <dbReference type="SAM" id="MobiDB-lite"/>
    </source>
</evidence>
<dbReference type="Pfam" id="PF00440">
    <property type="entry name" value="TetR_N"/>
    <property type="match status" value="1"/>
</dbReference>